<sequence>MQSIHSSSPPPKKAKTIPSAEKVMCRATTSAERLEVLRGARRHRPRRRLSRRCAPPPLSTLLGGLAHNELHLHEVCAPIKIVDIARHVNVWSSSNLQVRRHLKTRQPLSRTARFRLGPVRRRPPPPQHPPLPNSDIQFVKAVIEVECAWLSDRQQVVSPHMSGRREENSDVAIIETAGAMEAVLDISSPEGSLRNEEVSKVHLAQSKCRIYELTRLRSSPFCVRGASGLVQRRFLQACSKAAHPPQWPLACGTTPTLRKSPSTLELVSRPSAHVVRVGRSGAGSEPERKKGRRVGERGRGASRANKPHFRQDFPPARDCLRPIDRQLQGRTMAAMGAVGEIILKSKLKSFHAKLNWTVCYDQTCVID</sequence>
<evidence type="ECO:0000256" key="1">
    <source>
        <dbReference type="SAM" id="MobiDB-lite"/>
    </source>
</evidence>
<accession>A0ABY6LSE1</accession>
<feature type="region of interest" description="Disordered" evidence="1">
    <location>
        <begin position="277"/>
        <end position="311"/>
    </location>
</feature>
<feature type="compositionally biased region" description="Basic and acidic residues" evidence="1">
    <location>
        <begin position="285"/>
        <end position="299"/>
    </location>
</feature>
<dbReference type="Proteomes" id="UP001235939">
    <property type="component" value="Chromosome X"/>
</dbReference>
<name>A0ABY6LSE1_9ARAC</name>
<gene>
    <name evidence="2" type="ORF">LAZ67_X001368</name>
</gene>
<protein>
    <submittedName>
        <fullName evidence="2">Uncharacterized protein</fullName>
    </submittedName>
</protein>
<proteinExistence type="predicted"/>
<evidence type="ECO:0000313" key="2">
    <source>
        <dbReference type="EMBL" id="UYV84161.1"/>
    </source>
</evidence>
<organism evidence="2 3">
    <name type="scientific">Cordylochernes scorpioides</name>
    <dbReference type="NCBI Taxonomy" id="51811"/>
    <lineage>
        <taxon>Eukaryota</taxon>
        <taxon>Metazoa</taxon>
        <taxon>Ecdysozoa</taxon>
        <taxon>Arthropoda</taxon>
        <taxon>Chelicerata</taxon>
        <taxon>Arachnida</taxon>
        <taxon>Pseudoscorpiones</taxon>
        <taxon>Cheliferoidea</taxon>
        <taxon>Chernetidae</taxon>
        <taxon>Cordylochernes</taxon>
    </lineage>
</organism>
<evidence type="ECO:0000313" key="3">
    <source>
        <dbReference type="Proteomes" id="UP001235939"/>
    </source>
</evidence>
<dbReference type="EMBL" id="CP092886">
    <property type="protein sequence ID" value="UYV84161.1"/>
    <property type="molecule type" value="Genomic_DNA"/>
</dbReference>
<feature type="region of interest" description="Disordered" evidence="1">
    <location>
        <begin position="107"/>
        <end position="133"/>
    </location>
</feature>
<feature type="region of interest" description="Disordered" evidence="1">
    <location>
        <begin position="1"/>
        <end position="20"/>
    </location>
</feature>
<reference evidence="2 3" key="1">
    <citation type="submission" date="2022-03" db="EMBL/GenBank/DDBJ databases">
        <title>A chromosomal length assembly of Cordylochernes scorpioides.</title>
        <authorList>
            <person name="Zeh D."/>
            <person name="Zeh J."/>
        </authorList>
    </citation>
    <scope>NUCLEOTIDE SEQUENCE [LARGE SCALE GENOMIC DNA]</scope>
    <source>
        <strain evidence="2">IN4F17</strain>
        <tissue evidence="2">Whole Body</tissue>
    </source>
</reference>
<keyword evidence="3" id="KW-1185">Reference proteome</keyword>